<dbReference type="Proteomes" id="UP001560045">
    <property type="component" value="Unassembled WGS sequence"/>
</dbReference>
<feature type="domain" description="Glycosyl transferase family 1" evidence="2">
    <location>
        <begin position="273"/>
        <end position="360"/>
    </location>
</feature>
<gene>
    <name evidence="3" type="ORF">ABQ292_11220</name>
</gene>
<dbReference type="RefSeq" id="WP_369206258.1">
    <property type="nucleotide sequence ID" value="NZ_JBFNXQ010000029.1"/>
</dbReference>
<evidence type="ECO:0000256" key="1">
    <source>
        <dbReference type="ARBA" id="ARBA00022679"/>
    </source>
</evidence>
<evidence type="ECO:0000259" key="2">
    <source>
        <dbReference type="Pfam" id="PF00534"/>
    </source>
</evidence>
<dbReference type="PANTHER" id="PTHR13615:SF3">
    <property type="entry name" value="GLYCOSYLTRANSFERASE-LIKE DOMAIN-CONTAINING PROTEIN 1"/>
    <property type="match status" value="1"/>
</dbReference>
<dbReference type="InterPro" id="IPR051862">
    <property type="entry name" value="GT-like_domain_containing_1"/>
</dbReference>
<dbReference type="EMBL" id="JBFNXQ010000029">
    <property type="protein sequence ID" value="MEX5718929.1"/>
    <property type="molecule type" value="Genomic_DNA"/>
</dbReference>
<proteinExistence type="predicted"/>
<comment type="caution">
    <text evidence="3">The sequence shown here is derived from an EMBL/GenBank/DDBJ whole genome shotgun (WGS) entry which is preliminary data.</text>
</comment>
<dbReference type="EC" id="2.4.-.-" evidence="3"/>
<keyword evidence="4" id="KW-1185">Reference proteome</keyword>
<keyword evidence="1 3" id="KW-0808">Transferase</keyword>
<dbReference type="GO" id="GO:0016757">
    <property type="term" value="F:glycosyltransferase activity"/>
    <property type="evidence" value="ECO:0007669"/>
    <property type="project" value="UniProtKB-KW"/>
</dbReference>
<evidence type="ECO:0000313" key="3">
    <source>
        <dbReference type="EMBL" id="MEX5718929.1"/>
    </source>
</evidence>
<dbReference type="InterPro" id="IPR001296">
    <property type="entry name" value="Glyco_trans_1"/>
</dbReference>
<accession>A0ABV3XEC8</accession>
<evidence type="ECO:0000313" key="4">
    <source>
        <dbReference type="Proteomes" id="UP001560045"/>
    </source>
</evidence>
<dbReference type="Pfam" id="PF00534">
    <property type="entry name" value="Glycos_transf_1"/>
    <property type="match status" value="1"/>
</dbReference>
<dbReference type="SUPFAM" id="SSF53756">
    <property type="entry name" value="UDP-Glycosyltransferase/glycogen phosphorylase"/>
    <property type="match status" value="1"/>
</dbReference>
<organism evidence="3 4">
    <name type="scientific">Geodermatophilus maliterrae</name>
    <dbReference type="NCBI Taxonomy" id="3162531"/>
    <lineage>
        <taxon>Bacteria</taxon>
        <taxon>Bacillati</taxon>
        <taxon>Actinomycetota</taxon>
        <taxon>Actinomycetes</taxon>
        <taxon>Geodermatophilales</taxon>
        <taxon>Geodermatophilaceae</taxon>
        <taxon>Geodermatophilus</taxon>
    </lineage>
</organism>
<dbReference type="PANTHER" id="PTHR13615">
    <property type="entry name" value="GLYCOSYLTRANSFERASE-LIKE 1"/>
    <property type="match status" value="1"/>
</dbReference>
<name>A0ABV3XEC8_9ACTN</name>
<dbReference type="Gene3D" id="3.40.50.2000">
    <property type="entry name" value="Glycogen Phosphorylase B"/>
    <property type="match status" value="2"/>
</dbReference>
<protein>
    <submittedName>
        <fullName evidence="3">Glycosyltransferase</fullName>
        <ecNumber evidence="3">2.4.-.-</ecNumber>
    </submittedName>
</protein>
<sequence>MRRETDRDACRVLYLDGYTVPDPKAGVPSSDAIGYGITASSAIRDGLAASGLDVVRPRLDPSPTGTGGGPEARLSWVLANYHSVLHTLLEDPPDVVFCFHVFSVFPVEIRRMLLDLGMSIPIVGYTHGSHWDPTDTFRTETYPGMEVLDLANLHVLDRVLLVSEYMRTTLRTTIGAVNTPLAEQIDAHAAVVGLPLDVDRMDACRSDRRFPRPTVVFNHAPVSSKDPERFARVMARVLPHHDVGVLITRDFAPWQPGGEAIAELARRFPDQVVLGRDMPLDEYYEALWAADLQVSTATHESLGVSTLEAMYTGNCCVLPRLGSYPEICGGHPDVLYEPGEGPLEERLRWFLEHPEHRRAVAADLQQMSARFHPRAVVRKIAAEVLDVAFGGP</sequence>
<reference evidence="3 4" key="1">
    <citation type="submission" date="2024-06" db="EMBL/GenBank/DDBJ databases">
        <title>Draft genome sequence of Geodermatophilus badlandi, a novel member of the Geodermatophilaceae isolated from badland sedimentary rocks in the Red desert, Wyoming, USA.</title>
        <authorList>
            <person name="Ben Tekaya S."/>
            <person name="Nouioui I."/>
            <person name="Flores G.M."/>
            <person name="Shaal M.N."/>
            <person name="Bredoire F."/>
            <person name="Basile F."/>
            <person name="Van Diepen L."/>
            <person name="Ward N.L."/>
        </authorList>
    </citation>
    <scope>NUCLEOTIDE SEQUENCE [LARGE SCALE GENOMIC DNA]</scope>
    <source>
        <strain evidence="3 4">WL48A</strain>
    </source>
</reference>
<keyword evidence="3" id="KW-0328">Glycosyltransferase</keyword>